<comment type="caution">
    <text evidence="1">The sequence shown here is derived from an EMBL/GenBank/DDBJ whole genome shotgun (WGS) entry which is preliminary data.</text>
</comment>
<accession>A0ABS6A1E3</accession>
<organism evidence="1 2">
    <name type="scientific">Acidithiobacillus sulfurivorans</name>
    <dbReference type="NCBI Taxonomy" id="1958756"/>
    <lineage>
        <taxon>Bacteria</taxon>
        <taxon>Pseudomonadati</taxon>
        <taxon>Pseudomonadota</taxon>
        <taxon>Acidithiobacillia</taxon>
        <taxon>Acidithiobacillales</taxon>
        <taxon>Acidithiobacillaceae</taxon>
        <taxon>Acidithiobacillus</taxon>
    </lineage>
</organism>
<protein>
    <submittedName>
        <fullName evidence="1">IS110 family transposase</fullName>
    </submittedName>
</protein>
<gene>
    <name evidence="1" type="ORF">HAP95_14430</name>
</gene>
<sequence>MLSRGTYYRDAATDYEALSVQRNAARWIKKLIKFGFLPDPA</sequence>
<feature type="non-terminal residue" evidence="1">
    <location>
        <position position="1"/>
    </location>
</feature>
<evidence type="ECO:0000313" key="2">
    <source>
        <dbReference type="Proteomes" id="UP000755654"/>
    </source>
</evidence>
<name>A0ABS6A1E3_9PROT</name>
<proteinExistence type="predicted"/>
<dbReference type="EMBL" id="JAAOMP010000154">
    <property type="protein sequence ID" value="MBU2761327.1"/>
    <property type="molecule type" value="Genomic_DNA"/>
</dbReference>
<evidence type="ECO:0000313" key="1">
    <source>
        <dbReference type="EMBL" id="MBU2761327.1"/>
    </source>
</evidence>
<dbReference type="Proteomes" id="UP000755654">
    <property type="component" value="Unassembled WGS sequence"/>
</dbReference>
<reference evidence="1 2" key="1">
    <citation type="journal article" date="2021" name="ISME J.">
        <title>Genomic evolution of the class Acidithiobacillia: deep-branching Proteobacteria living in extreme acidic conditions.</title>
        <authorList>
            <person name="Moya-Beltran A."/>
            <person name="Beard S."/>
            <person name="Rojas-Villalobos C."/>
            <person name="Issotta F."/>
            <person name="Gallardo Y."/>
            <person name="Ulloa R."/>
            <person name="Giaveno A."/>
            <person name="Degli Esposti M."/>
            <person name="Johnson D.B."/>
            <person name="Quatrini R."/>
        </authorList>
    </citation>
    <scope>NUCLEOTIDE SEQUENCE [LARGE SCALE GENOMIC DNA]</scope>
    <source>
        <strain evidence="1 2">RW2</strain>
    </source>
</reference>
<keyword evidence="2" id="KW-1185">Reference proteome</keyword>